<keyword evidence="2" id="KW-0560">Oxidoreductase</keyword>
<dbReference type="InterPro" id="IPR036291">
    <property type="entry name" value="NAD(P)-bd_dom_sf"/>
</dbReference>
<comment type="similarity">
    <text evidence="1 3">Belongs to the short-chain dehydrogenases/reductases (SDR) family.</text>
</comment>
<dbReference type="GO" id="GO:0016491">
    <property type="term" value="F:oxidoreductase activity"/>
    <property type="evidence" value="ECO:0007669"/>
    <property type="project" value="UniProtKB-KW"/>
</dbReference>
<dbReference type="PANTHER" id="PTHR44196:SF1">
    <property type="entry name" value="DEHYDROGENASE_REDUCTASE SDR FAMILY MEMBER 7B"/>
    <property type="match status" value="1"/>
</dbReference>
<dbReference type="EMBL" id="AMRM01000003">
    <property type="protein sequence ID" value="EKF20353.1"/>
    <property type="molecule type" value="Genomic_DNA"/>
</dbReference>
<reference evidence="5 6" key="1">
    <citation type="journal article" date="2012" name="J. Bacteriol.">
        <title>Genome Sequence of Nitratireductor pacificus Type Strain pht-3B.</title>
        <authorList>
            <person name="Lai Q."/>
            <person name="Li G."/>
            <person name="Shao Z."/>
        </authorList>
    </citation>
    <scope>NUCLEOTIDE SEQUENCE [LARGE SCALE GENOMIC DNA]</scope>
    <source>
        <strain evidence="6">pht-3B</strain>
    </source>
</reference>
<dbReference type="PRINTS" id="PR00081">
    <property type="entry name" value="GDHRDH"/>
</dbReference>
<accession>K2N8B5</accession>
<dbReference type="STRING" id="391937.NA2_03827"/>
<dbReference type="PATRIC" id="fig|391937.3.peg.794"/>
<dbReference type="InterPro" id="IPR002347">
    <property type="entry name" value="SDR_fam"/>
</dbReference>
<evidence type="ECO:0000313" key="5">
    <source>
        <dbReference type="EMBL" id="EKF20353.1"/>
    </source>
</evidence>
<comment type="caution">
    <text evidence="5">The sequence shown here is derived from an EMBL/GenBank/DDBJ whole genome shotgun (WGS) entry which is preliminary data.</text>
</comment>
<dbReference type="OrthoDB" id="9790785at2"/>
<dbReference type="InterPro" id="IPR057326">
    <property type="entry name" value="KR_dom"/>
</dbReference>
<protein>
    <submittedName>
        <fullName evidence="5">Short-chain dehydrogenase/reductase SDR</fullName>
    </submittedName>
</protein>
<dbReference type="AlphaFoldDB" id="K2N8B5"/>
<evidence type="ECO:0000313" key="6">
    <source>
        <dbReference type="Proteomes" id="UP000006786"/>
    </source>
</evidence>
<feature type="domain" description="Ketoreductase" evidence="4">
    <location>
        <begin position="11"/>
        <end position="206"/>
    </location>
</feature>
<dbReference type="Proteomes" id="UP000006786">
    <property type="component" value="Unassembled WGS sequence"/>
</dbReference>
<evidence type="ECO:0000256" key="3">
    <source>
        <dbReference type="RuleBase" id="RU000363"/>
    </source>
</evidence>
<dbReference type="SUPFAM" id="SSF51735">
    <property type="entry name" value="NAD(P)-binding Rossmann-fold domains"/>
    <property type="match status" value="1"/>
</dbReference>
<proteinExistence type="inferred from homology"/>
<dbReference type="Gene3D" id="3.40.50.720">
    <property type="entry name" value="NAD(P)-binding Rossmann-like Domain"/>
    <property type="match status" value="1"/>
</dbReference>
<dbReference type="GO" id="GO:0016020">
    <property type="term" value="C:membrane"/>
    <property type="evidence" value="ECO:0007669"/>
    <property type="project" value="TreeGrafter"/>
</dbReference>
<gene>
    <name evidence="5" type="ORF">NA2_03827</name>
</gene>
<evidence type="ECO:0000259" key="4">
    <source>
        <dbReference type="SMART" id="SM00822"/>
    </source>
</evidence>
<evidence type="ECO:0000256" key="1">
    <source>
        <dbReference type="ARBA" id="ARBA00006484"/>
    </source>
</evidence>
<evidence type="ECO:0000256" key="2">
    <source>
        <dbReference type="ARBA" id="ARBA00023002"/>
    </source>
</evidence>
<organism evidence="5 6">
    <name type="scientific">Nitratireductor pacificus pht-3B</name>
    <dbReference type="NCBI Taxonomy" id="391937"/>
    <lineage>
        <taxon>Bacteria</taxon>
        <taxon>Pseudomonadati</taxon>
        <taxon>Pseudomonadota</taxon>
        <taxon>Alphaproteobacteria</taxon>
        <taxon>Hyphomicrobiales</taxon>
        <taxon>Phyllobacteriaceae</taxon>
        <taxon>Nitratireductor</taxon>
    </lineage>
</organism>
<dbReference type="RefSeq" id="WP_008594396.1">
    <property type="nucleotide sequence ID" value="NZ_AMRM01000003.1"/>
</dbReference>
<dbReference type="PRINTS" id="PR00080">
    <property type="entry name" value="SDRFAMILY"/>
</dbReference>
<keyword evidence="6" id="KW-1185">Reference proteome</keyword>
<dbReference type="Pfam" id="PF00106">
    <property type="entry name" value="adh_short"/>
    <property type="match status" value="1"/>
</dbReference>
<dbReference type="CDD" id="cd05233">
    <property type="entry name" value="SDR_c"/>
    <property type="match status" value="1"/>
</dbReference>
<name>K2N8B5_9HYPH</name>
<dbReference type="PANTHER" id="PTHR44196">
    <property type="entry name" value="DEHYDROGENASE/REDUCTASE SDR FAMILY MEMBER 7B"/>
    <property type="match status" value="1"/>
</dbReference>
<dbReference type="SMART" id="SM00822">
    <property type="entry name" value="PKS_KR"/>
    <property type="match status" value="1"/>
</dbReference>
<dbReference type="eggNOG" id="COG1028">
    <property type="taxonomic scope" value="Bacteria"/>
</dbReference>
<dbReference type="PROSITE" id="PS00061">
    <property type="entry name" value="ADH_SHORT"/>
    <property type="match status" value="1"/>
</dbReference>
<dbReference type="InterPro" id="IPR020904">
    <property type="entry name" value="Sc_DH/Rdtase_CS"/>
</dbReference>
<sequence length="249" mass="26219">MTQTKPDLQGRLALVTGASRGIGYFLAKELAAAGAHVIAVARTVGGLEELDDEIRTAGGEATLVPLDLTDMAGIDRIGGAIHERWGKLDVLVANAGILGVIAPLGHVEAKVFDKVMAINVTGTWRLIRAVDPLLRASDAGRAIILSSGAAHSARAFWGPYAASKAAVEAMARSWADETKNMNLRVNAVNPGATRTAMRALAMPGEDPATLPHPSEVAARILPLASPALTETGLIFDVKQDRFTRYQMPA</sequence>